<evidence type="ECO:0000256" key="1">
    <source>
        <dbReference type="SAM" id="Phobius"/>
    </source>
</evidence>
<keyword evidence="3" id="KW-1185">Reference proteome</keyword>
<dbReference type="RefSeq" id="WP_129460194.1">
    <property type="nucleotide sequence ID" value="NZ_SBKN01000001.1"/>
</dbReference>
<dbReference type="EMBL" id="SBKN01000001">
    <property type="protein sequence ID" value="RXR24216.1"/>
    <property type="molecule type" value="Genomic_DNA"/>
</dbReference>
<keyword evidence="1" id="KW-0812">Transmembrane</keyword>
<dbReference type="AlphaFoldDB" id="A0A4Q1KBZ3"/>
<sequence>MKLYTVEKINISKFYLFLLFGVLCYVFLMILVISILTMIYPKFSNVNLVLVVTALVSANYIYKFSFSKSSHSTEIKINEKKIVVGESEFLLDDIKNVKFKRLRLNYYPTLQIELTNANRISFRIAKNDDFYKLIAGLEANAKISKVLSY</sequence>
<comment type="caution">
    <text evidence="2">The sequence shown here is derived from an EMBL/GenBank/DDBJ whole genome shotgun (WGS) entry which is preliminary data.</text>
</comment>
<proteinExistence type="predicted"/>
<keyword evidence="1" id="KW-1133">Transmembrane helix</keyword>
<accession>A0A4Q1KBZ3</accession>
<gene>
    <name evidence="2" type="ORF">EQG61_01905</name>
</gene>
<evidence type="ECO:0008006" key="4">
    <source>
        <dbReference type="Google" id="ProtNLM"/>
    </source>
</evidence>
<keyword evidence="1" id="KW-0472">Membrane</keyword>
<reference evidence="3" key="1">
    <citation type="submission" date="2019-01" db="EMBL/GenBank/DDBJ databases">
        <title>Cytophagaceae bacterium strain CAR-16.</title>
        <authorList>
            <person name="Chen W.-M."/>
        </authorList>
    </citation>
    <scope>NUCLEOTIDE SEQUENCE [LARGE SCALE GENOMIC DNA]</scope>
    <source>
        <strain evidence="3">WWJ-16</strain>
    </source>
</reference>
<dbReference type="Proteomes" id="UP000289857">
    <property type="component" value="Unassembled WGS sequence"/>
</dbReference>
<evidence type="ECO:0000313" key="2">
    <source>
        <dbReference type="EMBL" id="RXR24216.1"/>
    </source>
</evidence>
<evidence type="ECO:0000313" key="3">
    <source>
        <dbReference type="Proteomes" id="UP000289857"/>
    </source>
</evidence>
<name>A0A4Q1KBZ3_9FLAO</name>
<feature type="transmembrane region" description="Helical" evidence="1">
    <location>
        <begin position="46"/>
        <end position="62"/>
    </location>
</feature>
<feature type="transmembrane region" description="Helical" evidence="1">
    <location>
        <begin position="14"/>
        <end position="40"/>
    </location>
</feature>
<protein>
    <recommendedName>
        <fullName evidence="4">PH domain-containing protein</fullName>
    </recommendedName>
</protein>
<organism evidence="2 3">
    <name type="scientific">Flavobacterium stagni</name>
    <dbReference type="NCBI Taxonomy" id="2506421"/>
    <lineage>
        <taxon>Bacteria</taxon>
        <taxon>Pseudomonadati</taxon>
        <taxon>Bacteroidota</taxon>
        <taxon>Flavobacteriia</taxon>
        <taxon>Flavobacteriales</taxon>
        <taxon>Flavobacteriaceae</taxon>
        <taxon>Flavobacterium</taxon>
    </lineage>
</organism>